<accession>A0A5C5ZG07</accession>
<feature type="region of interest" description="Disordered" evidence="1">
    <location>
        <begin position="38"/>
        <end position="62"/>
    </location>
</feature>
<dbReference type="EMBL" id="SJPQ01000005">
    <property type="protein sequence ID" value="TWT86262.1"/>
    <property type="molecule type" value="Genomic_DNA"/>
</dbReference>
<keyword evidence="2" id="KW-0472">Membrane</keyword>
<organism evidence="3 4">
    <name type="scientific">Pseudobythopirellula maris</name>
    <dbReference type="NCBI Taxonomy" id="2527991"/>
    <lineage>
        <taxon>Bacteria</taxon>
        <taxon>Pseudomonadati</taxon>
        <taxon>Planctomycetota</taxon>
        <taxon>Planctomycetia</taxon>
        <taxon>Pirellulales</taxon>
        <taxon>Lacipirellulaceae</taxon>
        <taxon>Pseudobythopirellula</taxon>
    </lineage>
</organism>
<proteinExistence type="predicted"/>
<comment type="caution">
    <text evidence="3">The sequence shown here is derived from an EMBL/GenBank/DDBJ whole genome shotgun (WGS) entry which is preliminary data.</text>
</comment>
<keyword evidence="2" id="KW-0812">Transmembrane</keyword>
<name>A0A5C5ZG07_9BACT</name>
<protein>
    <submittedName>
        <fullName evidence="3">Uncharacterized protein</fullName>
    </submittedName>
</protein>
<feature type="compositionally biased region" description="Basic residues" evidence="1">
    <location>
        <begin position="50"/>
        <end position="62"/>
    </location>
</feature>
<gene>
    <name evidence="3" type="ORF">Mal64_38020</name>
</gene>
<reference evidence="3 4" key="1">
    <citation type="submission" date="2019-02" db="EMBL/GenBank/DDBJ databases">
        <title>Deep-cultivation of Planctomycetes and their phenomic and genomic characterization uncovers novel biology.</title>
        <authorList>
            <person name="Wiegand S."/>
            <person name="Jogler M."/>
            <person name="Boedeker C."/>
            <person name="Pinto D."/>
            <person name="Vollmers J."/>
            <person name="Rivas-Marin E."/>
            <person name="Kohn T."/>
            <person name="Peeters S.H."/>
            <person name="Heuer A."/>
            <person name="Rast P."/>
            <person name="Oberbeckmann S."/>
            <person name="Bunk B."/>
            <person name="Jeske O."/>
            <person name="Meyerdierks A."/>
            <person name="Storesund J.E."/>
            <person name="Kallscheuer N."/>
            <person name="Luecker S."/>
            <person name="Lage O.M."/>
            <person name="Pohl T."/>
            <person name="Merkel B.J."/>
            <person name="Hornburger P."/>
            <person name="Mueller R.-W."/>
            <person name="Bruemmer F."/>
            <person name="Labrenz M."/>
            <person name="Spormann A.M."/>
            <person name="Op Den Camp H."/>
            <person name="Overmann J."/>
            <person name="Amann R."/>
            <person name="Jetten M.S.M."/>
            <person name="Mascher T."/>
            <person name="Medema M.H."/>
            <person name="Devos D.P."/>
            <person name="Kaster A.-K."/>
            <person name="Ovreas L."/>
            <person name="Rohde M."/>
            <person name="Galperin M.Y."/>
            <person name="Jogler C."/>
        </authorList>
    </citation>
    <scope>NUCLEOTIDE SEQUENCE [LARGE SCALE GENOMIC DNA]</scope>
    <source>
        <strain evidence="3 4">Mal64</strain>
    </source>
</reference>
<evidence type="ECO:0000313" key="4">
    <source>
        <dbReference type="Proteomes" id="UP000315440"/>
    </source>
</evidence>
<keyword evidence="2" id="KW-1133">Transmembrane helix</keyword>
<evidence type="ECO:0000256" key="1">
    <source>
        <dbReference type="SAM" id="MobiDB-lite"/>
    </source>
</evidence>
<dbReference type="Proteomes" id="UP000315440">
    <property type="component" value="Unassembled WGS sequence"/>
</dbReference>
<dbReference type="RefSeq" id="WP_146403259.1">
    <property type="nucleotide sequence ID" value="NZ_SJPQ01000005.1"/>
</dbReference>
<evidence type="ECO:0000256" key="2">
    <source>
        <dbReference type="SAM" id="Phobius"/>
    </source>
</evidence>
<evidence type="ECO:0000313" key="3">
    <source>
        <dbReference type="EMBL" id="TWT86262.1"/>
    </source>
</evidence>
<sequence length="62" mass="7073">MPFHLIQSVLAFTFALIWVFIGATLLRDALLEVRRARSVPGGAPDAGRSMGRRPRRRRRTRV</sequence>
<dbReference type="AlphaFoldDB" id="A0A5C5ZG07"/>
<keyword evidence="4" id="KW-1185">Reference proteome</keyword>
<feature type="transmembrane region" description="Helical" evidence="2">
    <location>
        <begin position="6"/>
        <end position="26"/>
    </location>
</feature>